<dbReference type="SUPFAM" id="SSF51338">
    <property type="entry name" value="Composite domain of metallo-dependent hydrolases"/>
    <property type="match status" value="1"/>
</dbReference>
<feature type="domain" description="Amidohydrolase 3" evidence="1">
    <location>
        <begin position="48"/>
        <end position="538"/>
    </location>
</feature>
<dbReference type="Gene3D" id="3.10.310.70">
    <property type="match status" value="1"/>
</dbReference>
<proteinExistence type="predicted"/>
<dbReference type="Proteomes" id="UP000195787">
    <property type="component" value="Unassembled WGS sequence"/>
</dbReference>
<evidence type="ECO:0000313" key="2">
    <source>
        <dbReference type="EMBL" id="SJM46792.1"/>
    </source>
</evidence>
<dbReference type="InterPro" id="IPR011059">
    <property type="entry name" value="Metal-dep_hydrolase_composite"/>
</dbReference>
<accession>A0A1R4ET45</accession>
<evidence type="ECO:0000313" key="3">
    <source>
        <dbReference type="Proteomes" id="UP000195787"/>
    </source>
</evidence>
<protein>
    <submittedName>
        <fullName evidence="2">Exoenzymes regulatory protein AepA</fullName>
    </submittedName>
</protein>
<evidence type="ECO:0000259" key="1">
    <source>
        <dbReference type="Pfam" id="PF07969"/>
    </source>
</evidence>
<sequence length="541" mass="58286">MQLDLIVENANILTQNPDRPRASAMGVWNGLIVGLDGDISGLEARERVNAGGRTVVPGFNDVHCHMSAFGQQLREIDAGPMRSLDELYDAVARFAAEHPDEEWITGASYDQTSLGDHPDREALDRASGGKKVMIIHRTRHMLTASSAVFAELGAMDASYPVPDGGEIRRHPDGSPTGLVAEQAMTAFRALRQPVAEDELVECLELATQQFLREGITSASEAGIGRSPIVGSTAGELSAYMRGHAEGRIRVRTEVMPTMENFHDLPVADADGYGSGLDLGLRTGFGSGMLTLGPLKVFTDGALTSRTAAMSENFCGHDRAGMLLFDREQLESITTDAHRAGWQLAVHAIGDVAIDLALDLLDTAQQSMPRTDARHRIEHASVVRDDQLQRFIDLGVIPSIQGRFVNEIGDSVASVMGADRLPWTYRHRSLLDGGLVVPGGSDRPVVNGAPLLAMQAMVERRTASGAEFNLHEAVTAEEALKSYTVDSAYASRAESIKGSLEARKYADFVVLSDDPTAVPASEIGQIQVESTWVGGECRYRAG</sequence>
<name>A0A1R4ET45_9MICO</name>
<dbReference type="InterPro" id="IPR033932">
    <property type="entry name" value="YtcJ-like"/>
</dbReference>
<dbReference type="GO" id="GO:0016810">
    <property type="term" value="F:hydrolase activity, acting on carbon-nitrogen (but not peptide) bonds"/>
    <property type="evidence" value="ECO:0007669"/>
    <property type="project" value="InterPro"/>
</dbReference>
<dbReference type="EMBL" id="FUHU01000003">
    <property type="protein sequence ID" value="SJM46792.1"/>
    <property type="molecule type" value="Genomic_DNA"/>
</dbReference>
<dbReference type="InterPro" id="IPR013108">
    <property type="entry name" value="Amidohydro_3"/>
</dbReference>
<keyword evidence="3" id="KW-1185">Reference proteome</keyword>
<dbReference type="SUPFAM" id="SSF51556">
    <property type="entry name" value="Metallo-dependent hydrolases"/>
    <property type="match status" value="1"/>
</dbReference>
<dbReference type="AlphaFoldDB" id="A0A1R4ET45"/>
<dbReference type="PANTHER" id="PTHR22642">
    <property type="entry name" value="IMIDAZOLONEPROPIONASE"/>
    <property type="match status" value="1"/>
</dbReference>
<dbReference type="Gene3D" id="2.30.40.10">
    <property type="entry name" value="Urease, subunit C, domain 1"/>
    <property type="match status" value="1"/>
</dbReference>
<dbReference type="Gene3D" id="3.20.20.140">
    <property type="entry name" value="Metal-dependent hydrolases"/>
    <property type="match status" value="1"/>
</dbReference>
<dbReference type="PANTHER" id="PTHR22642:SF2">
    <property type="entry name" value="PROTEIN LONG AFTER FAR-RED 3"/>
    <property type="match status" value="1"/>
</dbReference>
<dbReference type="Pfam" id="PF07969">
    <property type="entry name" value="Amidohydro_3"/>
    <property type="match status" value="1"/>
</dbReference>
<dbReference type="OrthoDB" id="3173428at2"/>
<dbReference type="CDD" id="cd01300">
    <property type="entry name" value="YtcJ_like"/>
    <property type="match status" value="1"/>
</dbReference>
<dbReference type="RefSeq" id="WP_086990155.1">
    <property type="nucleotide sequence ID" value="NZ_FUHU01000003.1"/>
</dbReference>
<dbReference type="InterPro" id="IPR032466">
    <property type="entry name" value="Metal_Hydrolase"/>
</dbReference>
<organism evidence="2 3">
    <name type="scientific">Agrococcus casei LMG 22410</name>
    <dbReference type="NCBI Taxonomy" id="1255656"/>
    <lineage>
        <taxon>Bacteria</taxon>
        <taxon>Bacillati</taxon>
        <taxon>Actinomycetota</taxon>
        <taxon>Actinomycetes</taxon>
        <taxon>Micrococcales</taxon>
        <taxon>Microbacteriaceae</taxon>
        <taxon>Agrococcus</taxon>
    </lineage>
</organism>
<dbReference type="GeneID" id="303171736"/>
<gene>
    <name evidence="2" type="ORF">CZ674_00745</name>
</gene>
<reference evidence="2 3" key="1">
    <citation type="submission" date="2017-02" db="EMBL/GenBank/DDBJ databases">
        <authorList>
            <person name="Peterson S.W."/>
        </authorList>
    </citation>
    <scope>NUCLEOTIDE SEQUENCE [LARGE SCALE GENOMIC DNA]</scope>
    <source>
        <strain evidence="2 3">LMG 22410</strain>
    </source>
</reference>